<protein>
    <submittedName>
        <fullName evidence="2">Uncharacterized protein</fullName>
    </submittedName>
</protein>
<dbReference type="AlphaFoldDB" id="A0AAD8REG9"/>
<evidence type="ECO:0000313" key="2">
    <source>
        <dbReference type="EMBL" id="KAK1618732.1"/>
    </source>
</evidence>
<evidence type="ECO:0000313" key="3">
    <source>
        <dbReference type="Proteomes" id="UP001231189"/>
    </source>
</evidence>
<keyword evidence="3" id="KW-1185">Reference proteome</keyword>
<organism evidence="2 3">
    <name type="scientific">Lolium multiflorum</name>
    <name type="common">Italian ryegrass</name>
    <name type="synonym">Lolium perenne subsp. multiflorum</name>
    <dbReference type="NCBI Taxonomy" id="4521"/>
    <lineage>
        <taxon>Eukaryota</taxon>
        <taxon>Viridiplantae</taxon>
        <taxon>Streptophyta</taxon>
        <taxon>Embryophyta</taxon>
        <taxon>Tracheophyta</taxon>
        <taxon>Spermatophyta</taxon>
        <taxon>Magnoliopsida</taxon>
        <taxon>Liliopsida</taxon>
        <taxon>Poales</taxon>
        <taxon>Poaceae</taxon>
        <taxon>BOP clade</taxon>
        <taxon>Pooideae</taxon>
        <taxon>Poodae</taxon>
        <taxon>Poeae</taxon>
        <taxon>Poeae Chloroplast Group 2 (Poeae type)</taxon>
        <taxon>Loliodinae</taxon>
        <taxon>Loliinae</taxon>
        <taxon>Lolium</taxon>
    </lineage>
</organism>
<evidence type="ECO:0000256" key="1">
    <source>
        <dbReference type="SAM" id="MobiDB-lite"/>
    </source>
</evidence>
<proteinExistence type="predicted"/>
<sequence>MDMGEMNDPERLLFFDLACKTAKTAYDENPLDADVTPPSSLPPLTSRDGAERCWSCRRCRTDPRASSASKLPPCRHWNLQ</sequence>
<dbReference type="EMBL" id="JAUUTY010000006">
    <property type="protein sequence ID" value="KAK1618732.1"/>
    <property type="molecule type" value="Genomic_DNA"/>
</dbReference>
<dbReference type="Proteomes" id="UP001231189">
    <property type="component" value="Unassembled WGS sequence"/>
</dbReference>
<gene>
    <name evidence="2" type="ORF">QYE76_024249</name>
</gene>
<feature type="compositionally biased region" description="Low complexity" evidence="1">
    <location>
        <begin position="36"/>
        <end position="46"/>
    </location>
</feature>
<accession>A0AAD8REG9</accession>
<comment type="caution">
    <text evidence="2">The sequence shown here is derived from an EMBL/GenBank/DDBJ whole genome shotgun (WGS) entry which is preliminary data.</text>
</comment>
<name>A0AAD8REG9_LOLMU</name>
<reference evidence="2" key="1">
    <citation type="submission" date="2023-07" db="EMBL/GenBank/DDBJ databases">
        <title>A chromosome-level genome assembly of Lolium multiflorum.</title>
        <authorList>
            <person name="Chen Y."/>
            <person name="Copetti D."/>
            <person name="Kolliker R."/>
            <person name="Studer B."/>
        </authorList>
    </citation>
    <scope>NUCLEOTIDE SEQUENCE</scope>
    <source>
        <strain evidence="2">02402/16</strain>
        <tissue evidence="2">Leaf</tissue>
    </source>
</reference>
<feature type="region of interest" description="Disordered" evidence="1">
    <location>
        <begin position="29"/>
        <end position="49"/>
    </location>
</feature>